<reference evidence="1 2" key="1">
    <citation type="submission" date="2019-02" db="EMBL/GenBank/DDBJ databases">
        <title>The genomic architecture of introgression among sibling species of bacteria.</title>
        <authorList>
            <person name="Cavassim M.I.A."/>
            <person name="Moeskjaer S."/>
            <person name="Moslemi C."/>
            <person name="Fields B."/>
            <person name="Bachmann A."/>
            <person name="Vilhjalmsson B."/>
            <person name="Schierup M.H."/>
            <person name="Young J.P.W."/>
            <person name="Andersen S.U."/>
        </authorList>
    </citation>
    <scope>NUCLEOTIDE SEQUENCE [LARGE SCALE GENOMIC DNA]</scope>
    <source>
        <strain evidence="1 2">SM145A</strain>
    </source>
</reference>
<dbReference type="InterPro" id="IPR032865">
    <property type="entry name" value="Prok-E2_A"/>
</dbReference>
<dbReference type="Gene3D" id="3.40.140.10">
    <property type="entry name" value="Cytidine Deaminase, domain 2"/>
    <property type="match status" value="1"/>
</dbReference>
<dbReference type="RefSeq" id="WP_130671786.1">
    <property type="nucleotide sequence ID" value="NZ_CP140864.1"/>
</dbReference>
<dbReference type="Proteomes" id="UP000293652">
    <property type="component" value="Unassembled WGS sequence"/>
</dbReference>
<sequence length="756" mass="82464">MSAGKSELVQHAEHLLRVVRRHPQVRSAELVIAEADECRVAIMFDVEMPFDVKARGLSTTGVRTLEEVEIVIRAGYPWKSPTIYLRQDFPRDLPHLQPSPADALPRPCLVDGSQDEFFSHFALIESGIIGLLEQLASWLANAAVDSLINPAQGWEPALRAGLADTLIVDSEFLEEKTSAEGAWRSYRTYYLRSLGKTGPGAFTFLEAGTELASLFSKTDMTLFQSQRLSKINGISGTSVMAFITPDPDDDGNPRINRRYLPETVTNLTQLHARAKALGCGRHFREFMETLVKNWGIYQFETAIPIAVIFAARRPFHLIGSVSNLEHLPYLFEIYPRPGRTTLWDEPGEDTVKPTRLLSRATPKLLRKLSPVTSAAPTAMIGAGSVGSKAALHLARAGVPVTAITDTLVLMPHNMARHALVRPSLGSGKAEELATELKVLGQTPAVCFEDAVEQLRSADGRQTLAPENTERVLNSTASLLVREALSIVPKDAFPPRISEIALFGRGDGAFLLQEGTARNPTLADLLTEISAHATTAERNLLFNPEHGLTEVQIGQGCGSLTMPMTDARLSAMTAAATEIFLGREPEQSSGTYAIGHRLAGDPTTHWRAIEVGPFIEVPVEGRNGWQVRLSPSVDRRIREEVALYSHVETGGLLIGTTSARCKTITVVDLLPAPEDSRRTAGLFELGTKGLKKAIKVRHRASGGSLFDVGTWHSHLADMGPSCLDRKTAAQLAGERPPPSVLLIITPNRYHALVHPEV</sequence>
<evidence type="ECO:0000313" key="2">
    <source>
        <dbReference type="Proteomes" id="UP000293652"/>
    </source>
</evidence>
<accession>A0A4Q8XS59</accession>
<proteinExistence type="predicted"/>
<protein>
    <submittedName>
        <fullName evidence="1">Uncharacterized protein</fullName>
    </submittedName>
</protein>
<dbReference type="Gene3D" id="3.40.50.720">
    <property type="entry name" value="NAD(P)-binding Rossmann-like Domain"/>
    <property type="match status" value="1"/>
</dbReference>
<dbReference type="Pfam" id="PF14457">
    <property type="entry name" value="Prok-E2_A"/>
    <property type="match status" value="1"/>
</dbReference>
<dbReference type="InterPro" id="IPR035985">
    <property type="entry name" value="Ubiquitin-activating_enz"/>
</dbReference>
<dbReference type="EMBL" id="SIPC01000007">
    <property type="protein sequence ID" value="TAX65210.1"/>
    <property type="molecule type" value="Genomic_DNA"/>
</dbReference>
<evidence type="ECO:0000313" key="1">
    <source>
        <dbReference type="EMBL" id="TAX65210.1"/>
    </source>
</evidence>
<name>A0A4Q8XS59_RHILE</name>
<comment type="caution">
    <text evidence="1">The sequence shown here is derived from an EMBL/GenBank/DDBJ whole genome shotgun (WGS) entry which is preliminary data.</text>
</comment>
<dbReference type="SUPFAM" id="SSF69572">
    <property type="entry name" value="Activating enzymes of the ubiquitin-like proteins"/>
    <property type="match status" value="1"/>
</dbReference>
<dbReference type="GeneID" id="303219168"/>
<organism evidence="1 2">
    <name type="scientific">Rhizobium leguminosarum</name>
    <dbReference type="NCBI Taxonomy" id="384"/>
    <lineage>
        <taxon>Bacteria</taxon>
        <taxon>Pseudomonadati</taxon>
        <taxon>Pseudomonadota</taxon>
        <taxon>Alphaproteobacteria</taxon>
        <taxon>Hyphomicrobiales</taxon>
        <taxon>Rhizobiaceae</taxon>
        <taxon>Rhizobium/Agrobacterium group</taxon>
        <taxon>Rhizobium</taxon>
    </lineage>
</organism>
<dbReference type="AlphaFoldDB" id="A0A4Q8XS59"/>
<dbReference type="GO" id="GO:0008641">
    <property type="term" value="F:ubiquitin-like modifier activating enzyme activity"/>
    <property type="evidence" value="ECO:0007669"/>
    <property type="project" value="InterPro"/>
</dbReference>
<gene>
    <name evidence="1" type="ORF">ELI03_32970</name>
</gene>